<dbReference type="OrthoDB" id="44867at2759"/>
<evidence type="ECO:0000313" key="12">
    <source>
        <dbReference type="EMBL" id="KIY66463.1"/>
    </source>
</evidence>
<dbReference type="SUPFAM" id="SSF46942">
    <property type="entry name" value="Elongation factor TFIIS domain 2"/>
    <property type="match status" value="1"/>
</dbReference>
<evidence type="ECO:0000256" key="4">
    <source>
        <dbReference type="ARBA" id="ARBA00022833"/>
    </source>
</evidence>
<keyword evidence="8" id="KW-0805">Transcription regulation</keyword>
<gene>
    <name evidence="12" type="ORF">CYLTODRAFT_377639</name>
</gene>
<name>A0A0D7B7E3_9AGAR</name>
<comment type="function">
    <text evidence="8">Necessary for efficient RNA polymerase II transcription elongation past template-encoded arresting sites.</text>
</comment>
<keyword evidence="2 8" id="KW-0479">Metal-binding</keyword>
<dbReference type="NCBIfam" id="TIGR01385">
    <property type="entry name" value="TFSII"/>
    <property type="match status" value="1"/>
</dbReference>
<dbReference type="InterPro" id="IPR003617">
    <property type="entry name" value="TFIIS/CRSP70_N_sub"/>
</dbReference>
<dbReference type="InterPro" id="IPR001222">
    <property type="entry name" value="Znf_TFIIS"/>
</dbReference>
<sequence length="277" mass="30480">MATNGVELKSLVKQLSKASEPEILNILGQLKSGYEVTETLLRETKAGLAVGKLRQHASKDVANAAKDLVKKWKSDVGKKTAAAAEKTPAAKVATTTTSAPKKAKRSAKLDFGSIKATHDGTRDKCVELLYDALVEDSEVSKEQLLDIAVGIEAKVNEGESKDYRTRIRQLYVNLKDKKNPTLKTRVVDGTIAPARFATMSSAEMASDERKKEDAKIMDENLFKALSANEQQAETDGFQCGRCKQRKCVYRQAQTRSADEPMTTFVTCTNCGHKWKFS</sequence>
<dbReference type="SMART" id="SM00440">
    <property type="entry name" value="ZnF_C2C2"/>
    <property type="match status" value="1"/>
</dbReference>
<protein>
    <recommendedName>
        <fullName evidence="8">Transcription elongation factor</fullName>
    </recommendedName>
</protein>
<dbReference type="GO" id="GO:0031440">
    <property type="term" value="P:regulation of mRNA 3'-end processing"/>
    <property type="evidence" value="ECO:0007669"/>
    <property type="project" value="TreeGrafter"/>
</dbReference>
<dbReference type="PROSITE" id="PS51321">
    <property type="entry name" value="TFIIS_CENTRAL"/>
    <property type="match status" value="1"/>
</dbReference>
<evidence type="ECO:0000256" key="5">
    <source>
        <dbReference type="ARBA" id="ARBA00023242"/>
    </source>
</evidence>
<dbReference type="GO" id="GO:0006362">
    <property type="term" value="P:transcription elongation by RNA polymerase I"/>
    <property type="evidence" value="ECO:0007669"/>
    <property type="project" value="TreeGrafter"/>
</dbReference>
<dbReference type="GO" id="GO:0003746">
    <property type="term" value="F:translation elongation factor activity"/>
    <property type="evidence" value="ECO:0007669"/>
    <property type="project" value="UniProtKB-KW"/>
</dbReference>
<dbReference type="InterPro" id="IPR003618">
    <property type="entry name" value="TFIIS_cen_dom"/>
</dbReference>
<dbReference type="Gene3D" id="2.20.25.10">
    <property type="match status" value="1"/>
</dbReference>
<evidence type="ECO:0000256" key="3">
    <source>
        <dbReference type="ARBA" id="ARBA00022771"/>
    </source>
</evidence>
<evidence type="ECO:0000256" key="1">
    <source>
        <dbReference type="ARBA" id="ARBA00004123"/>
    </source>
</evidence>
<evidence type="ECO:0000256" key="2">
    <source>
        <dbReference type="ARBA" id="ARBA00022723"/>
    </source>
</evidence>
<feature type="domain" description="TFIIS-type" evidence="9">
    <location>
        <begin position="235"/>
        <end position="275"/>
    </location>
</feature>
<dbReference type="GO" id="GO:0031564">
    <property type="term" value="P:transcription antitermination"/>
    <property type="evidence" value="ECO:0007669"/>
    <property type="project" value="TreeGrafter"/>
</dbReference>
<dbReference type="GO" id="GO:0008270">
    <property type="term" value="F:zinc ion binding"/>
    <property type="evidence" value="ECO:0007669"/>
    <property type="project" value="UniProtKB-UniRule"/>
</dbReference>
<dbReference type="AlphaFoldDB" id="A0A0D7B7E3"/>
<keyword evidence="8" id="KW-0804">Transcription</keyword>
<comment type="subcellular location">
    <subcellularLocation>
        <location evidence="1 7 8">Nucleus</location>
    </subcellularLocation>
</comment>
<keyword evidence="5 7" id="KW-0539">Nucleus</keyword>
<dbReference type="FunFam" id="1.10.472.30:FF:000003">
    <property type="entry name" value="Transcription elongation factor S-II"/>
    <property type="match status" value="1"/>
</dbReference>
<evidence type="ECO:0000259" key="9">
    <source>
        <dbReference type="PROSITE" id="PS51133"/>
    </source>
</evidence>
<evidence type="ECO:0000256" key="7">
    <source>
        <dbReference type="PROSITE-ProRule" id="PRU00649"/>
    </source>
</evidence>
<dbReference type="InterPro" id="IPR006289">
    <property type="entry name" value="TFSII"/>
</dbReference>
<evidence type="ECO:0000259" key="10">
    <source>
        <dbReference type="PROSITE" id="PS51319"/>
    </source>
</evidence>
<dbReference type="Pfam" id="PF01096">
    <property type="entry name" value="Zn_ribbon_TFIIS"/>
    <property type="match status" value="1"/>
</dbReference>
<keyword evidence="8" id="KW-0238">DNA-binding</keyword>
<evidence type="ECO:0000256" key="6">
    <source>
        <dbReference type="PROSITE-ProRule" id="PRU00472"/>
    </source>
</evidence>
<dbReference type="Gene3D" id="1.20.930.10">
    <property type="entry name" value="Conserved domain common to transcription factors TFIIS, elongin A, CRSP70"/>
    <property type="match status" value="1"/>
</dbReference>
<keyword evidence="12" id="KW-0251">Elongation factor</keyword>
<evidence type="ECO:0000313" key="13">
    <source>
        <dbReference type="Proteomes" id="UP000054007"/>
    </source>
</evidence>
<dbReference type="SUPFAM" id="SSF47676">
    <property type="entry name" value="Conserved domain common to transcription factors TFIIS, elongin A, CRSP70"/>
    <property type="match status" value="1"/>
</dbReference>
<dbReference type="InterPro" id="IPR035441">
    <property type="entry name" value="TFIIS/LEDGF_dom_sf"/>
</dbReference>
<keyword evidence="4 8" id="KW-0862">Zinc</keyword>
<dbReference type="GO" id="GO:0001139">
    <property type="term" value="F:RNA polymerase II complex recruiting activity"/>
    <property type="evidence" value="ECO:0007669"/>
    <property type="project" value="TreeGrafter"/>
</dbReference>
<evidence type="ECO:0000259" key="11">
    <source>
        <dbReference type="PROSITE" id="PS51321"/>
    </source>
</evidence>
<dbReference type="FunFam" id="2.20.25.10:FF:000001">
    <property type="entry name" value="Probable Transcription elongation factor S-II"/>
    <property type="match status" value="1"/>
</dbReference>
<dbReference type="InterPro" id="IPR035100">
    <property type="entry name" value="TF_IIS-typ"/>
</dbReference>
<dbReference type="SUPFAM" id="SSF57783">
    <property type="entry name" value="Zinc beta-ribbon"/>
    <property type="match status" value="1"/>
</dbReference>
<dbReference type="SMART" id="SM00510">
    <property type="entry name" value="TFS2M"/>
    <property type="match status" value="1"/>
</dbReference>
<dbReference type="PIRSF" id="PIRSF006704">
    <property type="entry name" value="TF_IIS"/>
    <property type="match status" value="1"/>
</dbReference>
<feature type="domain" description="TFIIS central" evidence="11">
    <location>
        <begin position="121"/>
        <end position="232"/>
    </location>
</feature>
<keyword evidence="12" id="KW-0648">Protein biosynthesis</keyword>
<dbReference type="EMBL" id="KN880553">
    <property type="protein sequence ID" value="KIY66463.1"/>
    <property type="molecule type" value="Genomic_DNA"/>
</dbReference>
<accession>A0A0D7B7E3</accession>
<dbReference type="PANTHER" id="PTHR11477">
    <property type="entry name" value="TRANSCRIPTION FACTOR S-II ZINC FINGER DOMAIN-CONTAINING PROTEIN"/>
    <property type="match status" value="1"/>
</dbReference>
<dbReference type="PROSITE" id="PS00466">
    <property type="entry name" value="ZF_TFIIS_1"/>
    <property type="match status" value="1"/>
</dbReference>
<proteinExistence type="inferred from homology"/>
<organism evidence="12 13">
    <name type="scientific">Cylindrobasidium torrendii FP15055 ss-10</name>
    <dbReference type="NCBI Taxonomy" id="1314674"/>
    <lineage>
        <taxon>Eukaryota</taxon>
        <taxon>Fungi</taxon>
        <taxon>Dikarya</taxon>
        <taxon>Basidiomycota</taxon>
        <taxon>Agaricomycotina</taxon>
        <taxon>Agaricomycetes</taxon>
        <taxon>Agaricomycetidae</taxon>
        <taxon>Agaricales</taxon>
        <taxon>Marasmiineae</taxon>
        <taxon>Physalacriaceae</taxon>
        <taxon>Cylindrobasidium</taxon>
    </lineage>
</organism>
<evidence type="ECO:0000256" key="8">
    <source>
        <dbReference type="RuleBase" id="RU368078"/>
    </source>
</evidence>
<dbReference type="PANTHER" id="PTHR11477:SF0">
    <property type="entry name" value="IP08861P-RELATED"/>
    <property type="match status" value="1"/>
</dbReference>
<dbReference type="InterPro" id="IPR036575">
    <property type="entry name" value="TFIIS_cen_dom_sf"/>
</dbReference>
<reference evidence="12 13" key="1">
    <citation type="journal article" date="2015" name="Fungal Genet. Biol.">
        <title>Evolution of novel wood decay mechanisms in Agaricales revealed by the genome sequences of Fistulina hepatica and Cylindrobasidium torrendii.</title>
        <authorList>
            <person name="Floudas D."/>
            <person name="Held B.W."/>
            <person name="Riley R."/>
            <person name="Nagy L.G."/>
            <person name="Koehler G."/>
            <person name="Ransdell A.S."/>
            <person name="Younus H."/>
            <person name="Chow J."/>
            <person name="Chiniquy J."/>
            <person name="Lipzen A."/>
            <person name="Tritt A."/>
            <person name="Sun H."/>
            <person name="Haridas S."/>
            <person name="LaButti K."/>
            <person name="Ohm R.A."/>
            <person name="Kues U."/>
            <person name="Blanchette R.A."/>
            <person name="Grigoriev I.V."/>
            <person name="Minto R.E."/>
            <person name="Hibbett D.S."/>
        </authorList>
    </citation>
    <scope>NUCLEOTIDE SEQUENCE [LARGE SCALE GENOMIC DNA]</scope>
    <source>
        <strain evidence="12 13">FP15055 ss-10</strain>
    </source>
</reference>
<dbReference type="PROSITE" id="PS51133">
    <property type="entry name" value="ZF_TFIIS_2"/>
    <property type="match status" value="1"/>
</dbReference>
<feature type="domain" description="TFIIS N-terminal" evidence="10">
    <location>
        <begin position="1"/>
        <end position="79"/>
    </location>
</feature>
<dbReference type="GO" id="GO:0000977">
    <property type="term" value="F:RNA polymerase II transcription regulatory region sequence-specific DNA binding"/>
    <property type="evidence" value="ECO:0007669"/>
    <property type="project" value="TreeGrafter"/>
</dbReference>
<dbReference type="PROSITE" id="PS51319">
    <property type="entry name" value="TFIIS_N"/>
    <property type="match status" value="1"/>
</dbReference>
<dbReference type="STRING" id="1314674.A0A0D7B7E3"/>
<dbReference type="Pfam" id="PF07500">
    <property type="entry name" value="TFIIS_M"/>
    <property type="match status" value="1"/>
</dbReference>
<dbReference type="GO" id="GO:0006368">
    <property type="term" value="P:transcription elongation by RNA polymerase II"/>
    <property type="evidence" value="ECO:0007669"/>
    <property type="project" value="InterPro"/>
</dbReference>
<dbReference type="CDD" id="cd13749">
    <property type="entry name" value="Zn-ribbon_TFIIS"/>
    <property type="match status" value="1"/>
</dbReference>
<dbReference type="Pfam" id="PF08711">
    <property type="entry name" value="Med26"/>
    <property type="match status" value="1"/>
</dbReference>
<dbReference type="Proteomes" id="UP000054007">
    <property type="component" value="Unassembled WGS sequence"/>
</dbReference>
<comment type="similarity">
    <text evidence="8">Belongs to the TFS-II family.</text>
</comment>
<keyword evidence="3 6" id="KW-0863">Zinc-finger</keyword>
<dbReference type="SMART" id="SM00509">
    <property type="entry name" value="TFS2N"/>
    <property type="match status" value="1"/>
</dbReference>
<keyword evidence="13" id="KW-1185">Reference proteome</keyword>
<dbReference type="InterPro" id="IPR017923">
    <property type="entry name" value="TFIIS_N"/>
</dbReference>
<dbReference type="Gene3D" id="1.10.472.30">
    <property type="entry name" value="Transcription elongation factor S-II, central domain"/>
    <property type="match status" value="1"/>
</dbReference>
<dbReference type="GO" id="GO:0005634">
    <property type="term" value="C:nucleus"/>
    <property type="evidence" value="ECO:0007669"/>
    <property type="project" value="UniProtKB-SubCell"/>
</dbReference>